<feature type="domain" description="Histidine kinase/HSP90-like ATPase" evidence="1">
    <location>
        <begin position="11"/>
        <end position="135"/>
    </location>
</feature>
<gene>
    <name evidence="2" type="ORF">ISP01_04245</name>
</gene>
<protein>
    <submittedName>
        <fullName evidence="2">ATP-binding protein</fullName>
    </submittedName>
</protein>
<dbReference type="RefSeq" id="WP_042703985.1">
    <property type="nucleotide sequence ID" value="NZ_JADIIN010000032.1"/>
</dbReference>
<organism evidence="2 3">
    <name type="scientific">Methanobrevibacter arboriphilus</name>
    <dbReference type="NCBI Taxonomy" id="39441"/>
    <lineage>
        <taxon>Archaea</taxon>
        <taxon>Methanobacteriati</taxon>
        <taxon>Methanobacteriota</taxon>
        <taxon>Methanomada group</taxon>
        <taxon>Methanobacteria</taxon>
        <taxon>Methanobacteriales</taxon>
        <taxon>Methanobacteriaceae</taxon>
        <taxon>Methanobrevibacter</taxon>
    </lineage>
</organism>
<dbReference type="InterPro" id="IPR003594">
    <property type="entry name" value="HATPase_dom"/>
</dbReference>
<dbReference type="Pfam" id="PF13581">
    <property type="entry name" value="HATPase_c_2"/>
    <property type="match status" value="1"/>
</dbReference>
<accession>A0A843AFA9</accession>
<evidence type="ECO:0000259" key="1">
    <source>
        <dbReference type="Pfam" id="PF13581"/>
    </source>
</evidence>
<evidence type="ECO:0000313" key="2">
    <source>
        <dbReference type="EMBL" id="MBF4468593.1"/>
    </source>
</evidence>
<dbReference type="AlphaFoldDB" id="A0A843AFA9"/>
<keyword evidence="2" id="KW-0067">ATP-binding</keyword>
<sequence length="138" mass="16208">MKQIIVCNNKQQLYDVLDFVKKDLDPYKVSKKFQFQLELSIEEIFVNIVNHAYETHDNEKKILINSYIETDPLKIVLEFLDEGTPYNPLKNNDPDISLPLEERTIGGLGIYLAKRNVDSIEYKYKDKKNILTIKKNLE</sequence>
<evidence type="ECO:0000313" key="3">
    <source>
        <dbReference type="Proteomes" id="UP000658733"/>
    </source>
</evidence>
<proteinExistence type="predicted"/>
<dbReference type="InterPro" id="IPR036890">
    <property type="entry name" value="HATPase_C_sf"/>
</dbReference>
<comment type="caution">
    <text evidence="2">The sequence shown here is derived from an EMBL/GenBank/DDBJ whole genome shotgun (WGS) entry which is preliminary data.</text>
</comment>
<keyword evidence="2" id="KW-0547">Nucleotide-binding</keyword>
<reference evidence="2" key="1">
    <citation type="submission" date="2020-10" db="EMBL/GenBank/DDBJ databases">
        <title>Dehalococcoides mccartyi of a TCE/Cr reducing biochatode.</title>
        <authorList>
            <person name="Matturro B."/>
        </authorList>
    </citation>
    <scope>NUCLEOTIDE SEQUENCE</scope>
    <source>
        <strain evidence="2">Bin4</strain>
    </source>
</reference>
<name>A0A843AFA9_METAZ</name>
<dbReference type="CDD" id="cd16936">
    <property type="entry name" value="HATPase_RsbW-like"/>
    <property type="match status" value="1"/>
</dbReference>
<dbReference type="Gene3D" id="3.30.565.10">
    <property type="entry name" value="Histidine kinase-like ATPase, C-terminal domain"/>
    <property type="match status" value="1"/>
</dbReference>
<dbReference type="EMBL" id="JADIIN010000032">
    <property type="protein sequence ID" value="MBF4468593.1"/>
    <property type="molecule type" value="Genomic_DNA"/>
</dbReference>
<dbReference type="GO" id="GO:0005524">
    <property type="term" value="F:ATP binding"/>
    <property type="evidence" value="ECO:0007669"/>
    <property type="project" value="UniProtKB-KW"/>
</dbReference>
<dbReference type="Proteomes" id="UP000658733">
    <property type="component" value="Unassembled WGS sequence"/>
</dbReference>